<dbReference type="GO" id="GO:0009117">
    <property type="term" value="P:nucleotide metabolic process"/>
    <property type="evidence" value="ECO:0007669"/>
    <property type="project" value="InterPro"/>
</dbReference>
<proteinExistence type="predicted"/>
<dbReference type="PANTHER" id="PTHR31367:SF5">
    <property type="entry name" value="CYTOSOLIC 5'-NUCLEOTIDASE 1A"/>
    <property type="match status" value="1"/>
</dbReference>
<evidence type="ECO:0000313" key="1">
    <source>
        <dbReference type="EMBL" id="HHH13672.1"/>
    </source>
</evidence>
<dbReference type="Proteomes" id="UP000886100">
    <property type="component" value="Unassembled WGS sequence"/>
</dbReference>
<dbReference type="GO" id="GO:0000166">
    <property type="term" value="F:nucleotide binding"/>
    <property type="evidence" value="ECO:0007669"/>
    <property type="project" value="InterPro"/>
</dbReference>
<protein>
    <submittedName>
        <fullName evidence="1">5'-nucleotidase</fullName>
    </submittedName>
</protein>
<reference evidence="1" key="1">
    <citation type="journal article" date="2020" name="mSystems">
        <title>Genome- and Community-Level Interaction Insights into Carbon Utilization and Element Cycling Functions of Hydrothermarchaeota in Hydrothermal Sediment.</title>
        <authorList>
            <person name="Zhou Z."/>
            <person name="Liu Y."/>
            <person name="Xu W."/>
            <person name="Pan J."/>
            <person name="Luo Z.H."/>
            <person name="Li M."/>
        </authorList>
    </citation>
    <scope>NUCLEOTIDE SEQUENCE [LARGE SCALE GENOMIC DNA]</scope>
    <source>
        <strain evidence="1">HyVt-535</strain>
    </source>
</reference>
<accession>A0A7C5IZ42</accession>
<organism evidence="1">
    <name type="scientific">Thiolapillus brandeum</name>
    <dbReference type="NCBI Taxonomy" id="1076588"/>
    <lineage>
        <taxon>Bacteria</taxon>
        <taxon>Pseudomonadati</taxon>
        <taxon>Pseudomonadota</taxon>
        <taxon>Gammaproteobacteria</taxon>
        <taxon>Chromatiales</taxon>
        <taxon>Sedimenticolaceae</taxon>
        <taxon>Thiolapillus</taxon>
    </lineage>
</organism>
<gene>
    <name evidence="1" type="ORF">ENJ98_05495</name>
</gene>
<dbReference type="AlphaFoldDB" id="A0A7C5IZ42"/>
<dbReference type="GO" id="GO:0008253">
    <property type="term" value="F:5'-nucleotidase activity"/>
    <property type="evidence" value="ECO:0007669"/>
    <property type="project" value="InterPro"/>
</dbReference>
<dbReference type="GO" id="GO:0000287">
    <property type="term" value="F:magnesium ion binding"/>
    <property type="evidence" value="ECO:0007669"/>
    <property type="project" value="InterPro"/>
</dbReference>
<dbReference type="PANTHER" id="PTHR31367">
    <property type="entry name" value="CYTOSOLIC 5'-NUCLEOTIDASE 1 FAMILY MEMBER"/>
    <property type="match status" value="1"/>
</dbReference>
<dbReference type="InterPro" id="IPR010394">
    <property type="entry name" value="5-nucleotidase"/>
</dbReference>
<dbReference type="GO" id="GO:0005737">
    <property type="term" value="C:cytoplasm"/>
    <property type="evidence" value="ECO:0007669"/>
    <property type="project" value="InterPro"/>
</dbReference>
<dbReference type="Pfam" id="PF06189">
    <property type="entry name" value="5-nucleotidase"/>
    <property type="match status" value="1"/>
</dbReference>
<dbReference type="EMBL" id="DROM01000331">
    <property type="protein sequence ID" value="HHH13672.1"/>
    <property type="molecule type" value="Genomic_DNA"/>
</dbReference>
<sequence length="312" mass="34177">MVTGSPKENPRPTLVVATSSRALFDLDESHRVFEEQGVDAYHEYQIEHEDDVLEPGVAFCLVRKLLRLNELFDGRVKVEVVLLSRNSADTGLRVFNSIEHHGLDITRAAFTGGRSPFEYASVLGAHLFLSAEPEDVARALKAGVAAATITPMPGRGKGEVGGQVRQEQLRIAFDGDAVLFSDEAERVYRSQGLEAFEASEKAAAHKPLEAGPFRRFLEVLHQMQTLADEGTSPIRTALVTARGAPAHERVIRTLRAWNIRIDEALFLGGMDKSAFLKAFQADIFFDDQSHHVNSAAQFVTAGHVPHGVANQG</sequence>
<name>A0A7C5IZ42_9GAMM</name>
<comment type="caution">
    <text evidence="1">The sequence shown here is derived from an EMBL/GenBank/DDBJ whole genome shotgun (WGS) entry which is preliminary data.</text>
</comment>